<gene>
    <name evidence="2" type="ORF">OPDIPICF_04486</name>
</gene>
<proteinExistence type="predicted"/>
<protein>
    <submittedName>
        <fullName evidence="2">Uncharacterized protein</fullName>
    </submittedName>
</protein>
<feature type="compositionally biased region" description="Basic and acidic residues" evidence="1">
    <location>
        <begin position="45"/>
        <end position="81"/>
    </location>
</feature>
<dbReference type="EMBL" id="CACSIO010000009">
    <property type="protein sequence ID" value="CAA0102852.1"/>
    <property type="molecule type" value="Genomic_DNA"/>
</dbReference>
<feature type="region of interest" description="Disordered" evidence="1">
    <location>
        <begin position="43"/>
        <end position="81"/>
    </location>
</feature>
<evidence type="ECO:0000256" key="1">
    <source>
        <dbReference type="SAM" id="MobiDB-lite"/>
    </source>
</evidence>
<keyword evidence="3" id="KW-1185">Reference proteome</keyword>
<reference evidence="2 3" key="1">
    <citation type="submission" date="2019-11" db="EMBL/GenBank/DDBJ databases">
        <authorList>
            <person name="Holert J."/>
        </authorList>
    </citation>
    <scope>NUCLEOTIDE SEQUENCE [LARGE SCALE GENOMIC DNA]</scope>
    <source>
        <strain evidence="2">SB11_3</strain>
    </source>
</reference>
<sequence length="106" mass="12425">MRFQFIEQHGQKLGVSFLCRLLMISRRGYCRWRVVRHTLSQRRQAQQERDDVVGDALADSKKRDGARRIQPELAEQGRSHDIKNYRQQYEAAGFNSQSSEEVQGDD</sequence>
<dbReference type="Proteomes" id="UP000441399">
    <property type="component" value="Unassembled WGS sequence"/>
</dbReference>
<accession>A0A5S9PGQ5</accession>
<organism evidence="2 3">
    <name type="scientific">BD1-7 clade bacterium</name>
    <dbReference type="NCBI Taxonomy" id="2029982"/>
    <lineage>
        <taxon>Bacteria</taxon>
        <taxon>Pseudomonadati</taxon>
        <taxon>Pseudomonadota</taxon>
        <taxon>Gammaproteobacteria</taxon>
        <taxon>Cellvibrionales</taxon>
        <taxon>Spongiibacteraceae</taxon>
        <taxon>BD1-7 clade</taxon>
    </lineage>
</organism>
<name>A0A5S9PGQ5_9GAMM</name>
<evidence type="ECO:0000313" key="3">
    <source>
        <dbReference type="Proteomes" id="UP000441399"/>
    </source>
</evidence>
<dbReference type="AlphaFoldDB" id="A0A5S9PGQ5"/>
<evidence type="ECO:0000313" key="2">
    <source>
        <dbReference type="EMBL" id="CAA0102852.1"/>
    </source>
</evidence>